<dbReference type="CDD" id="cd22159">
    <property type="entry name" value="F-box_AtTIR1-like"/>
    <property type="match status" value="1"/>
</dbReference>
<dbReference type="InterPro" id="IPR057207">
    <property type="entry name" value="FBXL15_LRR"/>
</dbReference>
<sequence>MHASEASMTTFCMETESIESVPLPKKVISHSVTTSCHRSIKSYSYLDCLHDSVLINIQERLNRPFDLHAWALSCKRLYALEAFTRKKISIRNMHMFPALTRRYPYLQHLDLSGCTSVSDNGLRCVALYTGSRLLSLSLSTVCTFSNAGLVPLAKECTSLIHLNLGRCLQIADVGIMAISHIRTLQSLMINGCTEVSDSSIAFLAFNCRNLRFISLKWCVGITDAAVSAIGAHCFKLEELDVSYTEITNASIFSICKLKSLTKLSLAACGRVNDDCLKCFKTGIKSLKSLDVSRCLGISCKGIMELAHGELPLHSLMMAYCNPVVDSMLESFQKLENLRAIRFDACDLSGIKLGLIGKCCTKLEELSLSKCKGVQDSGLSGAVMGCPNLKNLDLTCCYEITDLSLSSIASCCKDLVTLKMESCNNFSEHGLEELCKSCFLLEELDVTDSNLNDACLMAISKFRNLKCLKLGICENIHDKGLSYIATNCLNLRELDLYRSIGISDEGIVAICGQCKRLTDLNMSYCTEITDRALFAVAQLKDLRTLELRGCTRLSALGLFSVATNCQSLLGLDLKRCTSLEDYAPLVLGQYCKNLKQVDLSYCAATDQGLVAVARGRCMQNLKLVNVKNVSVTGYCELLLAGEILRKVKLQVDLKEALPGHIISHVEGRGCRIRWMQKL</sequence>
<dbReference type="EMBL" id="CM035415">
    <property type="protein sequence ID" value="KAH7426609.1"/>
    <property type="molecule type" value="Genomic_DNA"/>
</dbReference>
<dbReference type="InterPro" id="IPR032675">
    <property type="entry name" value="LRR_dom_sf"/>
</dbReference>
<dbReference type="OrthoDB" id="550575at2759"/>
<dbReference type="OMA" id="SINLWYC"/>
<accession>A0A8T2U1U3</accession>
<keyword evidence="3" id="KW-1185">Reference proteome</keyword>
<dbReference type="Gene3D" id="3.80.10.10">
    <property type="entry name" value="Ribonuclease Inhibitor"/>
    <property type="match status" value="3"/>
</dbReference>
<name>A0A8T2U1U3_CERRI</name>
<dbReference type="AlphaFoldDB" id="A0A8T2U1U3"/>
<gene>
    <name evidence="2" type="ORF">KP509_10G008500</name>
</gene>
<comment type="caution">
    <text evidence="2">The sequence shown here is derived from an EMBL/GenBank/DDBJ whole genome shotgun (WGS) entry which is preliminary data.</text>
</comment>
<feature type="domain" description="F-box/LRR-repeat protein 15-like leucin rich repeat" evidence="1">
    <location>
        <begin position="563"/>
        <end position="653"/>
    </location>
</feature>
<dbReference type="SMART" id="SM00367">
    <property type="entry name" value="LRR_CC"/>
    <property type="match status" value="14"/>
</dbReference>
<evidence type="ECO:0000313" key="2">
    <source>
        <dbReference type="EMBL" id="KAH7426609.1"/>
    </source>
</evidence>
<feature type="domain" description="F-box/LRR-repeat protein 15-like leucin rich repeat" evidence="1">
    <location>
        <begin position="106"/>
        <end position="231"/>
    </location>
</feature>
<dbReference type="FunFam" id="3.80.10.10:FF:000276">
    <property type="entry name" value="F-box/LRR-repeat protein 3"/>
    <property type="match status" value="1"/>
</dbReference>
<evidence type="ECO:0000313" key="3">
    <source>
        <dbReference type="Proteomes" id="UP000825935"/>
    </source>
</evidence>
<dbReference type="GO" id="GO:0031146">
    <property type="term" value="P:SCF-dependent proteasomal ubiquitin-dependent protein catabolic process"/>
    <property type="evidence" value="ECO:0007669"/>
    <property type="project" value="TreeGrafter"/>
</dbReference>
<protein>
    <recommendedName>
        <fullName evidence="1">F-box/LRR-repeat protein 15-like leucin rich repeat domain-containing protein</fullName>
    </recommendedName>
</protein>
<dbReference type="GO" id="GO:0019005">
    <property type="term" value="C:SCF ubiquitin ligase complex"/>
    <property type="evidence" value="ECO:0007669"/>
    <property type="project" value="TreeGrafter"/>
</dbReference>
<dbReference type="Proteomes" id="UP000825935">
    <property type="component" value="Chromosome 10"/>
</dbReference>
<dbReference type="SUPFAM" id="SSF52047">
    <property type="entry name" value="RNI-like"/>
    <property type="match status" value="3"/>
</dbReference>
<evidence type="ECO:0000259" key="1">
    <source>
        <dbReference type="Pfam" id="PF25372"/>
    </source>
</evidence>
<dbReference type="Pfam" id="PF25372">
    <property type="entry name" value="DUF7885"/>
    <property type="match status" value="3"/>
</dbReference>
<dbReference type="InterPro" id="IPR006553">
    <property type="entry name" value="Leu-rich_rpt_Cys-con_subtyp"/>
</dbReference>
<proteinExistence type="predicted"/>
<dbReference type="PANTHER" id="PTHR13318">
    <property type="entry name" value="PARTNER OF PAIRED, ISOFORM B-RELATED"/>
    <property type="match status" value="1"/>
</dbReference>
<organism evidence="2 3">
    <name type="scientific">Ceratopteris richardii</name>
    <name type="common">Triangle waterfern</name>
    <dbReference type="NCBI Taxonomy" id="49495"/>
    <lineage>
        <taxon>Eukaryota</taxon>
        <taxon>Viridiplantae</taxon>
        <taxon>Streptophyta</taxon>
        <taxon>Embryophyta</taxon>
        <taxon>Tracheophyta</taxon>
        <taxon>Polypodiopsida</taxon>
        <taxon>Polypodiidae</taxon>
        <taxon>Polypodiales</taxon>
        <taxon>Pteridineae</taxon>
        <taxon>Pteridaceae</taxon>
        <taxon>Parkerioideae</taxon>
        <taxon>Ceratopteris</taxon>
    </lineage>
</organism>
<dbReference type="InterPro" id="IPR001611">
    <property type="entry name" value="Leu-rich_rpt"/>
</dbReference>
<dbReference type="Pfam" id="PF13516">
    <property type="entry name" value="LRR_6"/>
    <property type="match status" value="2"/>
</dbReference>
<feature type="domain" description="F-box/LRR-repeat protein 15-like leucin rich repeat" evidence="1">
    <location>
        <begin position="386"/>
        <end position="554"/>
    </location>
</feature>
<reference evidence="2" key="1">
    <citation type="submission" date="2021-08" db="EMBL/GenBank/DDBJ databases">
        <title>WGS assembly of Ceratopteris richardii.</title>
        <authorList>
            <person name="Marchant D.B."/>
            <person name="Chen G."/>
            <person name="Jenkins J."/>
            <person name="Shu S."/>
            <person name="Leebens-Mack J."/>
            <person name="Grimwood J."/>
            <person name="Schmutz J."/>
            <person name="Soltis P."/>
            <person name="Soltis D."/>
            <person name="Chen Z.-H."/>
        </authorList>
    </citation>
    <scope>NUCLEOTIDE SEQUENCE</scope>
    <source>
        <strain evidence="2">Whitten #5841</strain>
        <tissue evidence="2">Leaf</tissue>
    </source>
</reference>